<organism evidence="2 3">
    <name type="scientific">Phocaeicola plebeius</name>
    <dbReference type="NCBI Taxonomy" id="310297"/>
    <lineage>
        <taxon>Bacteria</taxon>
        <taxon>Pseudomonadati</taxon>
        <taxon>Bacteroidota</taxon>
        <taxon>Bacteroidia</taxon>
        <taxon>Bacteroidales</taxon>
        <taxon>Bacteroidaceae</taxon>
        <taxon>Phocaeicola</taxon>
    </lineage>
</organism>
<proteinExistence type="predicted"/>
<dbReference type="InterPro" id="IPR001173">
    <property type="entry name" value="Glyco_trans_2-like"/>
</dbReference>
<dbReference type="InterPro" id="IPR029044">
    <property type="entry name" value="Nucleotide-diphossugar_trans"/>
</dbReference>
<dbReference type="PANTHER" id="PTHR22916">
    <property type="entry name" value="GLYCOSYLTRANSFERASE"/>
    <property type="match status" value="1"/>
</dbReference>
<protein>
    <submittedName>
        <fullName evidence="2">Glycosyltransferase</fullName>
    </submittedName>
</protein>
<sequence length="317" mass="37645">MMINSTPLVTIAVVTYNSSQTILETLESVKEQTYKNIELIISDDCSSDNTTDICQKWLQKNAIFFQTCKLLKYSINTGVAENCNRAYRESNGKWIMFVAGDDALLPNCILDYINFSSQHPQMKICQSIGRMYKTNLLESSYIGNYIHPKHNLFYQHPNNTNWQYKVLLHWNPVAAPSVIINANIFKEIGMFNPDLPFEDWPFWLQATKANTYIFFMPTETIKYRIQPKSITNHNIKGKRYQPILFKEGEIYYKYIRKDIDIISRIIKDYQYYRLNILKRKGWDDYHWSSRIIQIITKLPEYICLPFYKLYLKKFIFK</sequence>
<dbReference type="EMBL" id="QSTF01000069">
    <property type="protein sequence ID" value="RGM34425.1"/>
    <property type="molecule type" value="Genomic_DNA"/>
</dbReference>
<name>A0A3E4VWV8_9BACT</name>
<feature type="domain" description="Glycosyltransferase 2-like" evidence="1">
    <location>
        <begin position="10"/>
        <end position="141"/>
    </location>
</feature>
<dbReference type="Pfam" id="PF00535">
    <property type="entry name" value="Glycos_transf_2"/>
    <property type="match status" value="1"/>
</dbReference>
<reference evidence="2 3" key="1">
    <citation type="submission" date="2018-08" db="EMBL/GenBank/DDBJ databases">
        <title>A genome reference for cultivated species of the human gut microbiota.</title>
        <authorList>
            <person name="Zou Y."/>
            <person name="Xue W."/>
            <person name="Luo G."/>
        </authorList>
    </citation>
    <scope>NUCLEOTIDE SEQUENCE [LARGE SCALE GENOMIC DNA]</scope>
    <source>
        <strain evidence="2 3">OM08-14</strain>
    </source>
</reference>
<gene>
    <name evidence="2" type="ORF">DXC17_16480</name>
</gene>
<dbReference type="GO" id="GO:0016758">
    <property type="term" value="F:hexosyltransferase activity"/>
    <property type="evidence" value="ECO:0007669"/>
    <property type="project" value="UniProtKB-ARBA"/>
</dbReference>
<comment type="caution">
    <text evidence="2">The sequence shown here is derived from an EMBL/GenBank/DDBJ whole genome shotgun (WGS) entry which is preliminary data.</text>
</comment>
<accession>A0A3E4VWV8</accession>
<dbReference type="RefSeq" id="WP_117748603.1">
    <property type="nucleotide sequence ID" value="NZ_CAUDCD010000040.1"/>
</dbReference>
<evidence type="ECO:0000259" key="1">
    <source>
        <dbReference type="Pfam" id="PF00535"/>
    </source>
</evidence>
<keyword evidence="2" id="KW-0808">Transferase</keyword>
<evidence type="ECO:0000313" key="3">
    <source>
        <dbReference type="Proteomes" id="UP000260780"/>
    </source>
</evidence>
<dbReference type="PANTHER" id="PTHR22916:SF3">
    <property type="entry name" value="UDP-GLCNAC:BETAGAL BETA-1,3-N-ACETYLGLUCOSAMINYLTRANSFERASE-LIKE PROTEIN 1"/>
    <property type="match status" value="1"/>
</dbReference>
<dbReference type="AlphaFoldDB" id="A0A3E4VWV8"/>
<dbReference type="SUPFAM" id="SSF53448">
    <property type="entry name" value="Nucleotide-diphospho-sugar transferases"/>
    <property type="match status" value="1"/>
</dbReference>
<dbReference type="Proteomes" id="UP000260780">
    <property type="component" value="Unassembled WGS sequence"/>
</dbReference>
<evidence type="ECO:0000313" key="2">
    <source>
        <dbReference type="EMBL" id="RGM34425.1"/>
    </source>
</evidence>
<dbReference type="Gene3D" id="3.90.550.10">
    <property type="entry name" value="Spore Coat Polysaccharide Biosynthesis Protein SpsA, Chain A"/>
    <property type="match status" value="1"/>
</dbReference>